<dbReference type="Proteomes" id="UP000052023">
    <property type="component" value="Unassembled WGS sequence"/>
</dbReference>
<dbReference type="SUPFAM" id="SSF46689">
    <property type="entry name" value="Homeodomain-like"/>
    <property type="match status" value="1"/>
</dbReference>
<comment type="caution">
    <text evidence="2">The sequence shown here is derived from an EMBL/GenBank/DDBJ whole genome shotgun (WGS) entry which is preliminary data.</text>
</comment>
<name>A0A0R3NC24_9BRAD</name>
<dbReference type="GO" id="GO:0003676">
    <property type="term" value="F:nucleic acid binding"/>
    <property type="evidence" value="ECO:0007669"/>
    <property type="project" value="InterPro"/>
</dbReference>
<dbReference type="Pfam" id="PF13358">
    <property type="entry name" value="DDE_3"/>
    <property type="match status" value="1"/>
</dbReference>
<evidence type="ECO:0000313" key="3">
    <source>
        <dbReference type="Proteomes" id="UP000052023"/>
    </source>
</evidence>
<keyword evidence="3" id="KW-1185">Reference proteome</keyword>
<gene>
    <name evidence="2" type="ORF">CQ13_37915</name>
</gene>
<dbReference type="InterPro" id="IPR036397">
    <property type="entry name" value="RNaseH_sf"/>
</dbReference>
<proteinExistence type="predicted"/>
<evidence type="ECO:0000313" key="2">
    <source>
        <dbReference type="EMBL" id="KRR29892.1"/>
    </source>
</evidence>
<dbReference type="AlphaFoldDB" id="A0A0R3NC24"/>
<reference evidence="2 3" key="1">
    <citation type="submission" date="2014-03" db="EMBL/GenBank/DDBJ databases">
        <title>Bradyrhizobium valentinum sp. nov., isolated from effective nodules of Lupinus mariae-josephae, a lupine endemic of basic-lime soils in Eastern Spain.</title>
        <authorList>
            <person name="Duran D."/>
            <person name="Rey L."/>
            <person name="Navarro A."/>
            <person name="Busquets A."/>
            <person name="Imperial J."/>
            <person name="Ruiz-Argueso T."/>
        </authorList>
    </citation>
    <scope>NUCLEOTIDE SEQUENCE [LARGE SCALE GENOMIC DNA]</scope>
    <source>
        <strain evidence="2 3">Ro19</strain>
    </source>
</reference>
<dbReference type="InterPro" id="IPR009057">
    <property type="entry name" value="Homeodomain-like_sf"/>
</dbReference>
<protein>
    <submittedName>
        <fullName evidence="2">DDE endonuclease</fullName>
    </submittedName>
</protein>
<dbReference type="Pfam" id="PF13565">
    <property type="entry name" value="HTH_32"/>
    <property type="match status" value="1"/>
</dbReference>
<evidence type="ECO:0000259" key="1">
    <source>
        <dbReference type="Pfam" id="PF13358"/>
    </source>
</evidence>
<dbReference type="GO" id="GO:0004519">
    <property type="term" value="F:endonuclease activity"/>
    <property type="evidence" value="ECO:0007669"/>
    <property type="project" value="UniProtKB-KW"/>
</dbReference>
<dbReference type="PANTHER" id="PTHR30347">
    <property type="entry name" value="POTASSIUM CHANNEL RELATED"/>
    <property type="match status" value="1"/>
</dbReference>
<dbReference type="EMBL" id="LLYA01000006">
    <property type="protein sequence ID" value="KRR29892.1"/>
    <property type="molecule type" value="Genomic_DNA"/>
</dbReference>
<keyword evidence="2" id="KW-0378">Hydrolase</keyword>
<dbReference type="NCBIfam" id="NF033545">
    <property type="entry name" value="transpos_IS630"/>
    <property type="match status" value="1"/>
</dbReference>
<dbReference type="InterPro" id="IPR052702">
    <property type="entry name" value="MscS-like_channel"/>
</dbReference>
<dbReference type="PANTHER" id="PTHR30347:SF1">
    <property type="entry name" value="MECHANOSENSITIVE CHANNEL MSCK"/>
    <property type="match status" value="1"/>
</dbReference>
<accession>A0A0R3NC24</accession>
<sequence length="315" mass="35427">MASEGLASRAIGRAVGCTTGTASKWRVRYAEKLFGGLDETGDRGAEPKYTAETGKRILALLDQPKPKGYARWSGPLLAAALGDVDVQYVWRFLRAQKIDLAGRKSWCESNDPEFAAKAADVVGLYMAPPENAIVICVDEKPSIQALERAQGYLKMPNGRALGGHSHDYKRNGTSTLFAAFEVATGKVTAAHKKRRRRIEFLDFMNDIIAAWPDTAIHVVLDNLNTHKPRNDRWLKLHPNVTFHFTPTRASWLNQVEIWFSILQAKSLCDESFTSVKQLRDHIDNFIDDYNANAKPFVWTKSEVHQKRLKARFADQ</sequence>
<organism evidence="2 3">
    <name type="scientific">Bradyrhizobium retamae</name>
    <dbReference type="NCBI Taxonomy" id="1300035"/>
    <lineage>
        <taxon>Bacteria</taxon>
        <taxon>Pseudomonadati</taxon>
        <taxon>Pseudomonadota</taxon>
        <taxon>Alphaproteobacteria</taxon>
        <taxon>Hyphomicrobiales</taxon>
        <taxon>Nitrobacteraceae</taxon>
        <taxon>Bradyrhizobium</taxon>
    </lineage>
</organism>
<dbReference type="Gene3D" id="3.30.420.10">
    <property type="entry name" value="Ribonuclease H-like superfamily/Ribonuclease H"/>
    <property type="match status" value="1"/>
</dbReference>
<dbReference type="InterPro" id="IPR047655">
    <property type="entry name" value="Transpos_IS630-like"/>
</dbReference>
<dbReference type="InterPro" id="IPR038717">
    <property type="entry name" value="Tc1-like_DDE_dom"/>
</dbReference>
<feature type="domain" description="Tc1-like transposase DDE" evidence="1">
    <location>
        <begin position="134"/>
        <end position="279"/>
    </location>
</feature>
<keyword evidence="2" id="KW-0255">Endonuclease</keyword>
<keyword evidence="2" id="KW-0540">Nuclease</keyword>